<dbReference type="AlphaFoldDB" id="A0A3G8Y9I6"/>
<dbReference type="PROSITE" id="PS50943">
    <property type="entry name" value="HTH_CROC1"/>
    <property type="match status" value="1"/>
</dbReference>
<reference evidence="3" key="1">
    <citation type="submission" date="2018-11" db="EMBL/GenBank/DDBJ databases">
        <title>Proposal to divide the Flavobacteriaceae and reorganize its genera based on Amino Acid Identity values calculated from whole genome sequences.</title>
        <authorList>
            <person name="Nicholson A.C."/>
            <person name="Gulvik C.A."/>
            <person name="Whitney A.M."/>
            <person name="Humrighouse B.W."/>
            <person name="Bell M."/>
            <person name="Holmes B."/>
            <person name="Steigerwalt A.B."/>
            <person name="Villarma A."/>
            <person name="Sheth M."/>
            <person name="Batra D."/>
            <person name="Pryor J."/>
            <person name="Bernardet J.-F."/>
            <person name="Hugo C."/>
            <person name="Kampfer P."/>
            <person name="Newman J.D."/>
            <person name="McQuiston J.R."/>
        </authorList>
    </citation>
    <scope>NUCLEOTIDE SEQUENCE [LARGE SCALE GENOMIC DNA]</scope>
    <source>
        <strain evidence="3">F5649</strain>
    </source>
</reference>
<organism evidence="2 3">
    <name type="scientific">Epilithonimonas vandammei</name>
    <dbReference type="NCBI Taxonomy" id="2487072"/>
    <lineage>
        <taxon>Bacteria</taxon>
        <taxon>Pseudomonadati</taxon>
        <taxon>Bacteroidota</taxon>
        <taxon>Flavobacteriia</taxon>
        <taxon>Flavobacteriales</taxon>
        <taxon>Weeksellaceae</taxon>
        <taxon>Chryseobacterium group</taxon>
        <taxon>Epilithonimonas</taxon>
    </lineage>
</organism>
<dbReference type="Gene3D" id="1.10.260.40">
    <property type="entry name" value="lambda repressor-like DNA-binding domains"/>
    <property type="match status" value="1"/>
</dbReference>
<dbReference type="RefSeq" id="WP_124801489.1">
    <property type="nucleotide sequence ID" value="NZ_CP034161.1"/>
</dbReference>
<dbReference type="CDD" id="cd00093">
    <property type="entry name" value="HTH_XRE"/>
    <property type="match status" value="1"/>
</dbReference>
<keyword evidence="3" id="KW-1185">Reference proteome</keyword>
<proteinExistence type="predicted"/>
<dbReference type="Pfam" id="PF01381">
    <property type="entry name" value="HTH_3"/>
    <property type="match status" value="1"/>
</dbReference>
<evidence type="ECO:0000313" key="3">
    <source>
        <dbReference type="Proteomes" id="UP000281810"/>
    </source>
</evidence>
<sequence>MSIGTRLSQLRKNRNFSFSQVAQKLDISEIVYKKIENDEIKPEMALLIKASELYEIEIFDLIKSDSGNISFHNSKIEATNLINQNSVINQQIPNRIFEMYEEKISDLKLQIKLLKRKEQ</sequence>
<feature type="domain" description="HTH cro/C1-type" evidence="1">
    <location>
        <begin position="7"/>
        <end position="61"/>
    </location>
</feature>
<dbReference type="InterPro" id="IPR010982">
    <property type="entry name" value="Lambda_DNA-bd_dom_sf"/>
</dbReference>
<gene>
    <name evidence="2" type="ORF">EIB74_04235</name>
</gene>
<protein>
    <submittedName>
        <fullName evidence="2">XRE family transcriptional regulator</fullName>
    </submittedName>
</protein>
<dbReference type="GO" id="GO:0003677">
    <property type="term" value="F:DNA binding"/>
    <property type="evidence" value="ECO:0007669"/>
    <property type="project" value="InterPro"/>
</dbReference>
<evidence type="ECO:0000259" key="1">
    <source>
        <dbReference type="PROSITE" id="PS50943"/>
    </source>
</evidence>
<evidence type="ECO:0000313" key="2">
    <source>
        <dbReference type="EMBL" id="AZI39214.1"/>
    </source>
</evidence>
<dbReference type="Proteomes" id="UP000281810">
    <property type="component" value="Chromosome"/>
</dbReference>
<dbReference type="SMART" id="SM00530">
    <property type="entry name" value="HTH_XRE"/>
    <property type="match status" value="1"/>
</dbReference>
<dbReference type="SUPFAM" id="SSF47413">
    <property type="entry name" value="lambda repressor-like DNA-binding domains"/>
    <property type="match status" value="1"/>
</dbReference>
<name>A0A3G8Y9I6_9FLAO</name>
<dbReference type="EMBL" id="CP034161">
    <property type="protein sequence ID" value="AZI39214.1"/>
    <property type="molecule type" value="Genomic_DNA"/>
</dbReference>
<dbReference type="OrthoDB" id="1446758at2"/>
<accession>A0A3G8Y9I6</accession>
<dbReference type="InterPro" id="IPR001387">
    <property type="entry name" value="Cro/C1-type_HTH"/>
</dbReference>